<proteinExistence type="predicted"/>
<evidence type="ECO:0000313" key="1">
    <source>
        <dbReference type="EMBL" id="KAI3725823.1"/>
    </source>
</evidence>
<dbReference type="EMBL" id="CM042039">
    <property type="protein sequence ID" value="KAI3725823.1"/>
    <property type="molecule type" value="Genomic_DNA"/>
</dbReference>
<reference evidence="2" key="1">
    <citation type="journal article" date="2022" name="Mol. Ecol. Resour.">
        <title>The genomes of chicory, endive, great burdock and yacon provide insights into Asteraceae palaeo-polyploidization history and plant inulin production.</title>
        <authorList>
            <person name="Fan W."/>
            <person name="Wang S."/>
            <person name="Wang H."/>
            <person name="Wang A."/>
            <person name="Jiang F."/>
            <person name="Liu H."/>
            <person name="Zhao H."/>
            <person name="Xu D."/>
            <person name="Zhang Y."/>
        </authorList>
    </citation>
    <scope>NUCLEOTIDE SEQUENCE [LARGE SCALE GENOMIC DNA]</scope>
    <source>
        <strain evidence="2">cv. Yunnan</strain>
    </source>
</reference>
<keyword evidence="2" id="KW-1185">Reference proteome</keyword>
<protein>
    <submittedName>
        <fullName evidence="1">Uncharacterized protein</fullName>
    </submittedName>
</protein>
<reference evidence="1 2" key="2">
    <citation type="journal article" date="2022" name="Mol. Ecol. Resour.">
        <title>The genomes of chicory, endive, great burdock and yacon provide insights into Asteraceae paleo-polyploidization history and plant inulin production.</title>
        <authorList>
            <person name="Fan W."/>
            <person name="Wang S."/>
            <person name="Wang H."/>
            <person name="Wang A."/>
            <person name="Jiang F."/>
            <person name="Liu H."/>
            <person name="Zhao H."/>
            <person name="Xu D."/>
            <person name="Zhang Y."/>
        </authorList>
    </citation>
    <scope>NUCLEOTIDE SEQUENCE [LARGE SCALE GENOMIC DNA]</scope>
    <source>
        <strain evidence="2">cv. Yunnan</strain>
        <tissue evidence="1">Leaves</tissue>
    </source>
</reference>
<accession>A0ACB9BUZ0</accession>
<sequence>MNSKILKVVGLSCNFLPDIAFRIVEDRPELASNGNVLGVLAKKRYAFPETTTNIFKKFINLAFRRGSKPGMMKKDNGALQLLRLIWENIAKKPKKEIDDIIRGPPDTIKKDEKLPYNKKDQKLHLLKLISENIVKMPVEIQKLTAGPSAKITRASTMLGKTPIETSLRKYEWLYRCNENYYGSRRWRL</sequence>
<evidence type="ECO:0000313" key="2">
    <source>
        <dbReference type="Proteomes" id="UP001056120"/>
    </source>
</evidence>
<organism evidence="1 2">
    <name type="scientific">Smallanthus sonchifolius</name>
    <dbReference type="NCBI Taxonomy" id="185202"/>
    <lineage>
        <taxon>Eukaryota</taxon>
        <taxon>Viridiplantae</taxon>
        <taxon>Streptophyta</taxon>
        <taxon>Embryophyta</taxon>
        <taxon>Tracheophyta</taxon>
        <taxon>Spermatophyta</taxon>
        <taxon>Magnoliopsida</taxon>
        <taxon>eudicotyledons</taxon>
        <taxon>Gunneridae</taxon>
        <taxon>Pentapetalae</taxon>
        <taxon>asterids</taxon>
        <taxon>campanulids</taxon>
        <taxon>Asterales</taxon>
        <taxon>Asteraceae</taxon>
        <taxon>Asteroideae</taxon>
        <taxon>Heliantheae alliance</taxon>
        <taxon>Millerieae</taxon>
        <taxon>Smallanthus</taxon>
    </lineage>
</organism>
<dbReference type="Proteomes" id="UP001056120">
    <property type="component" value="Linkage Group LG22"/>
</dbReference>
<name>A0ACB9BUZ0_9ASTR</name>
<gene>
    <name evidence="1" type="ORF">L1987_65618</name>
</gene>
<comment type="caution">
    <text evidence="1">The sequence shown here is derived from an EMBL/GenBank/DDBJ whole genome shotgun (WGS) entry which is preliminary data.</text>
</comment>